<feature type="compositionally biased region" description="Polar residues" evidence="2">
    <location>
        <begin position="323"/>
        <end position="336"/>
    </location>
</feature>
<feature type="region of interest" description="Disordered" evidence="2">
    <location>
        <begin position="151"/>
        <end position="176"/>
    </location>
</feature>
<feature type="region of interest" description="Disordered" evidence="2">
    <location>
        <begin position="585"/>
        <end position="683"/>
    </location>
</feature>
<dbReference type="OrthoDB" id="3565013at2759"/>
<sequence length="1048" mass="113876">MSLPNNPTEVTPPSPPHNQNSSPPSRSAKQPYNTKLNLQPHVALNATRTSNSDELEANIFAPTQYYNPRNPDSLRSPAASSTKDLPSGTSSLTGLARYPAVQTPVALPNPNPTSNSNTKHAQAFATARNLLGASIGDQVFSGNFAVANTDNQESSSHSIQAQATTSQTQRITSQTQSISTGTQGFLSDFTVTSSVTQPASSQSAHAQATVNQTQGFPAGFQGFPNNPIILDPQFSRATKSITPKEDSSRAKLGPQLSSQAPPKRTTADLESYRTNTSPPPELSFSEVARPTPPGFLVHVPNTKNSSPSQSQSNFGNALDRNTDLATNTTGNTPYSQSLYSGIFAPSSNRTSRVLNAPASDSQPKTSYRKTVRKPLRSRAPKALIREWGTLPGDEPSYNQEVNSGTVASYLASSRNSSNFPSNQQQISTAQALSETTPQQTRSRPLEDNMNNSQNQAAAGNNGNSAPRLDSDDMTRAQSTTNPTGNESRRNSNSMDFTYATIAPSEYTSPYGNNALLAGSTSAAPIGGNLTGSPPTSQSLVVGNGSNGLRLNHAEFAAANGNIVTASNTTVNPDFQSGASTSVGALSLPNVPHQGMNRPLSNSASSSHPTILPPPVLPPLYGRNSVTRSPQLPAKSLFNAARPSMNPPPPSQSSNVRPTPIVPPVSPASRDATPDEDTDREIVRRPGFEPVSIWPTYPEVMEGYNAVDRRFESAEDLVRLEMSNEQQREEIADENDDAHERLRLLNRARQINSNLKNEVPEFLPVDSPVHSDNRAGPTFQELALGHLSPAVPDSDNPLEWCTFCRFTCDFGISKEVFWLPQEASAGLCDHCQPTNSIDCLGGWSFGQHMELLLFEDPGENEMIPKISRMPGDDDYEETAEEEAEQMEIERVAKEYRVAAPSPYNTTSTIDKSNIEKYRGPQFCRGQNWRQVNVHMARICPDCRNEKLSIIKHHHEKFSLISEETKHNKKGGVLPRDPNDRRCMYCLEYATEKCDGCPLRLCCTCEVYLRVSSTTETMPFFFVVMEVDSKHGTEGMDDGGMGMTLTHTDL</sequence>
<gene>
    <name evidence="3" type="ORF">BJ875DRAFT_529012</name>
</gene>
<name>A0A9P7YKR7_9HELO</name>
<proteinExistence type="predicted"/>
<evidence type="ECO:0000256" key="1">
    <source>
        <dbReference type="SAM" id="Coils"/>
    </source>
</evidence>
<keyword evidence="1" id="KW-0175">Coiled coil</keyword>
<keyword evidence="4" id="KW-1185">Reference proteome</keyword>
<accession>A0A9P7YKR7</accession>
<feature type="compositionally biased region" description="Polar residues" evidence="2">
    <location>
        <begin position="78"/>
        <end position="93"/>
    </location>
</feature>
<feature type="compositionally biased region" description="Polar residues" evidence="2">
    <location>
        <begin position="598"/>
        <end position="608"/>
    </location>
</feature>
<evidence type="ECO:0000313" key="3">
    <source>
        <dbReference type="EMBL" id="KAG9235416.1"/>
    </source>
</evidence>
<feature type="compositionally biased region" description="Low complexity" evidence="2">
    <location>
        <begin position="17"/>
        <end position="27"/>
    </location>
</feature>
<feature type="compositionally biased region" description="Low complexity" evidence="2">
    <location>
        <begin position="450"/>
        <end position="465"/>
    </location>
</feature>
<protein>
    <submittedName>
        <fullName evidence="3">Uncharacterized protein</fullName>
    </submittedName>
</protein>
<feature type="compositionally biased region" description="Polar residues" evidence="2">
    <location>
        <begin position="475"/>
        <end position="492"/>
    </location>
</feature>
<feature type="region of interest" description="Disordered" evidence="2">
    <location>
        <begin position="239"/>
        <end position="336"/>
    </location>
</feature>
<dbReference type="EMBL" id="MU251432">
    <property type="protein sequence ID" value="KAG9235416.1"/>
    <property type="molecule type" value="Genomic_DNA"/>
</dbReference>
<feature type="compositionally biased region" description="Polar residues" evidence="2">
    <location>
        <begin position="28"/>
        <end position="37"/>
    </location>
</feature>
<feature type="coiled-coil region" evidence="1">
    <location>
        <begin position="716"/>
        <end position="747"/>
    </location>
</feature>
<dbReference type="Proteomes" id="UP000824998">
    <property type="component" value="Unassembled WGS sequence"/>
</dbReference>
<dbReference type="AlphaFoldDB" id="A0A9P7YKR7"/>
<feature type="region of interest" description="Disordered" evidence="2">
    <location>
        <begin position="412"/>
        <end position="492"/>
    </location>
</feature>
<reference evidence="3" key="1">
    <citation type="journal article" date="2021" name="IMA Fungus">
        <title>Genomic characterization of three marine fungi, including Emericellopsis atlantica sp. nov. with signatures of a generalist lifestyle and marine biomass degradation.</title>
        <authorList>
            <person name="Hagestad O.C."/>
            <person name="Hou L."/>
            <person name="Andersen J.H."/>
            <person name="Hansen E.H."/>
            <person name="Altermark B."/>
            <person name="Li C."/>
            <person name="Kuhnert E."/>
            <person name="Cox R.J."/>
            <person name="Crous P.W."/>
            <person name="Spatafora J.W."/>
            <person name="Lail K."/>
            <person name="Amirebrahimi M."/>
            <person name="Lipzen A."/>
            <person name="Pangilinan J."/>
            <person name="Andreopoulos W."/>
            <person name="Hayes R.D."/>
            <person name="Ng V."/>
            <person name="Grigoriev I.V."/>
            <person name="Jackson S.A."/>
            <person name="Sutton T.D.S."/>
            <person name="Dobson A.D.W."/>
            <person name="Rama T."/>
        </authorList>
    </citation>
    <scope>NUCLEOTIDE SEQUENCE</scope>
    <source>
        <strain evidence="3">TRa018bII</strain>
    </source>
</reference>
<feature type="region of interest" description="Disordered" evidence="2">
    <location>
        <begin position="352"/>
        <end position="379"/>
    </location>
</feature>
<feature type="compositionally biased region" description="Polar residues" evidence="2">
    <location>
        <begin position="412"/>
        <end position="442"/>
    </location>
</feature>
<feature type="region of interest" description="Disordered" evidence="2">
    <location>
        <begin position="1"/>
        <end position="93"/>
    </location>
</feature>
<feature type="compositionally biased region" description="Basic residues" evidence="2">
    <location>
        <begin position="366"/>
        <end position="379"/>
    </location>
</feature>
<evidence type="ECO:0000313" key="4">
    <source>
        <dbReference type="Proteomes" id="UP000824998"/>
    </source>
</evidence>
<feature type="compositionally biased region" description="Polar residues" evidence="2">
    <location>
        <begin position="301"/>
        <end position="315"/>
    </location>
</feature>
<feature type="compositionally biased region" description="Polar residues" evidence="2">
    <location>
        <begin position="352"/>
        <end position="365"/>
    </location>
</feature>
<organism evidence="3 4">
    <name type="scientific">Amylocarpus encephaloides</name>
    <dbReference type="NCBI Taxonomy" id="45428"/>
    <lineage>
        <taxon>Eukaryota</taxon>
        <taxon>Fungi</taxon>
        <taxon>Dikarya</taxon>
        <taxon>Ascomycota</taxon>
        <taxon>Pezizomycotina</taxon>
        <taxon>Leotiomycetes</taxon>
        <taxon>Helotiales</taxon>
        <taxon>Helotiales incertae sedis</taxon>
        <taxon>Amylocarpus</taxon>
    </lineage>
</organism>
<comment type="caution">
    <text evidence="3">The sequence shown here is derived from an EMBL/GenBank/DDBJ whole genome shotgun (WGS) entry which is preliminary data.</text>
</comment>
<evidence type="ECO:0000256" key="2">
    <source>
        <dbReference type="SAM" id="MobiDB-lite"/>
    </source>
</evidence>
<feature type="compositionally biased region" description="Low complexity" evidence="2">
    <location>
        <begin position="154"/>
        <end position="176"/>
    </location>
</feature>